<accession>A0A1B2IE09</accession>
<dbReference type="OrthoDB" id="14679at10239"/>
<dbReference type="KEGG" id="vg:29061990"/>
<evidence type="ECO:0000313" key="2">
    <source>
        <dbReference type="Proteomes" id="UP000202923"/>
    </source>
</evidence>
<gene>
    <name evidence="1" type="ORF">KWAN_146</name>
</gene>
<dbReference type="SUPFAM" id="SSF52402">
    <property type="entry name" value="Adenine nucleotide alpha hydrolases-like"/>
    <property type="match status" value="1"/>
</dbReference>
<dbReference type="RefSeq" id="YP_009278751.1">
    <property type="nucleotide sequence ID" value="NC_031010.1"/>
</dbReference>
<dbReference type="GeneID" id="29061990"/>
<sequence>MPTYIALTGGLDSTWCLVNGKKAGNSLEPVVFNMGNGINAVIIEYLLGREMVRRLWKDKKGDVMPHHAWGKQKLGGYIFTNNNTPTMRMIQQGRVVNGLARVACDDSRIRDPIHCIVGWHRDDAFENNGEYGDWSLDDYSKLKQLFELQCYFADTGRRIQPLGTPAWDKPKIDMWNELPADIRPLVTVHWHNPLNIYYSDKRKELLICTQPRYFSHKVNEYIALGIDPTAAWIFKEDENLLRELSAPLFKEDVLPMAIKHMLSVVPPGSVTNMEKVHIDDSITINQTYSHSRWSVEGESILQEFKEDFEETHYAALQKEKAGTAEADA</sequence>
<evidence type="ECO:0000313" key="1">
    <source>
        <dbReference type="EMBL" id="ANZ49498.1"/>
    </source>
</evidence>
<protein>
    <submittedName>
        <fullName evidence="1">Uncharacterized protein</fullName>
    </submittedName>
</protein>
<dbReference type="Proteomes" id="UP000202923">
    <property type="component" value="Genome"/>
</dbReference>
<name>A0A1B2IE09_9CAUD</name>
<dbReference type="EMBL" id="KX397369">
    <property type="protein sequence ID" value="ANZ49498.1"/>
    <property type="molecule type" value="Genomic_DNA"/>
</dbReference>
<proteinExistence type="predicted"/>
<reference evidence="1 2" key="1">
    <citation type="submission" date="2016-06" db="EMBL/GenBank/DDBJ databases">
        <authorList>
            <person name="Kjaerup R.B."/>
            <person name="Dalgaard T.S."/>
            <person name="Juul-Madsen H.R."/>
        </authorList>
    </citation>
    <scope>NUCLEOTIDE SEQUENCE [LARGE SCALE GENOMIC DNA]</scope>
</reference>
<organism evidence="1 2">
    <name type="scientific">Erwinia phage vB_EamM_Kwan</name>
    <dbReference type="NCBI Taxonomy" id="1883374"/>
    <lineage>
        <taxon>Viruses</taxon>
        <taxon>Duplodnaviria</taxon>
        <taxon>Heunggongvirae</taxon>
        <taxon>Uroviricota</taxon>
        <taxon>Caudoviricetes</taxon>
        <taxon>Chimalliviridae</taxon>
        <taxon>Wellingtonvirus</taxon>
        <taxon>Wellingtonvirus wellington</taxon>
    </lineage>
</organism>